<proteinExistence type="predicted"/>
<dbReference type="Proteomes" id="UP001057452">
    <property type="component" value="Chromosome 1"/>
</dbReference>
<name>A0ACB9Y112_CHAAC</name>
<dbReference type="EMBL" id="CM043785">
    <property type="protein sequence ID" value="KAI4833277.1"/>
    <property type="molecule type" value="Genomic_DNA"/>
</dbReference>
<comment type="caution">
    <text evidence="1">The sequence shown here is derived from an EMBL/GenBank/DDBJ whole genome shotgun (WGS) entry which is preliminary data.</text>
</comment>
<gene>
    <name evidence="1" type="ORF">KUCAC02_016187</name>
</gene>
<organism evidence="1 2">
    <name type="scientific">Chaenocephalus aceratus</name>
    <name type="common">Blackfin icefish</name>
    <name type="synonym">Chaenichthys aceratus</name>
    <dbReference type="NCBI Taxonomy" id="36190"/>
    <lineage>
        <taxon>Eukaryota</taxon>
        <taxon>Metazoa</taxon>
        <taxon>Chordata</taxon>
        <taxon>Craniata</taxon>
        <taxon>Vertebrata</taxon>
        <taxon>Euteleostomi</taxon>
        <taxon>Actinopterygii</taxon>
        <taxon>Neopterygii</taxon>
        <taxon>Teleostei</taxon>
        <taxon>Neoteleostei</taxon>
        <taxon>Acanthomorphata</taxon>
        <taxon>Eupercaria</taxon>
        <taxon>Perciformes</taxon>
        <taxon>Notothenioidei</taxon>
        <taxon>Channichthyidae</taxon>
        <taxon>Chaenocephalus</taxon>
    </lineage>
</organism>
<evidence type="ECO:0000313" key="2">
    <source>
        <dbReference type="Proteomes" id="UP001057452"/>
    </source>
</evidence>
<accession>A0ACB9Y112</accession>
<reference evidence="1" key="1">
    <citation type="submission" date="2022-05" db="EMBL/GenBank/DDBJ databases">
        <title>Chromosome-level genome of Chaenocephalus aceratus.</title>
        <authorList>
            <person name="Park H."/>
        </authorList>
    </citation>
    <scope>NUCLEOTIDE SEQUENCE</scope>
    <source>
        <strain evidence="1">KU_202001</strain>
    </source>
</reference>
<keyword evidence="2" id="KW-1185">Reference proteome</keyword>
<sequence length="97" mass="10874">MDEQAAPFFNNNNNSGFPGNIKAPQTVDAGCGEAARSQYNIPGILHFLQHEWARYEVDRAHWDVERAELQVLLCEESQNLVDSNKALIIIVSGFDDL</sequence>
<evidence type="ECO:0000313" key="1">
    <source>
        <dbReference type="EMBL" id="KAI4833277.1"/>
    </source>
</evidence>
<protein>
    <submittedName>
        <fullName evidence="1">Uncharacterized protein</fullName>
    </submittedName>
</protein>